<reference evidence="2" key="1">
    <citation type="journal article" date="2019" name="Environ. Microbiol.">
        <title>Fungal ecological strategies reflected in gene transcription - a case study of two litter decomposers.</title>
        <authorList>
            <person name="Barbi F."/>
            <person name="Kohler A."/>
            <person name="Barry K."/>
            <person name="Baskaran P."/>
            <person name="Daum C."/>
            <person name="Fauchery L."/>
            <person name="Ihrmark K."/>
            <person name="Kuo A."/>
            <person name="LaButti K."/>
            <person name="Lipzen A."/>
            <person name="Morin E."/>
            <person name="Grigoriev I.V."/>
            <person name="Henrissat B."/>
            <person name="Lindahl B."/>
            <person name="Martin F."/>
        </authorList>
    </citation>
    <scope>NUCLEOTIDE SEQUENCE</scope>
    <source>
        <strain evidence="2">JB14</strain>
    </source>
</reference>
<dbReference type="EMBL" id="ML769627">
    <property type="protein sequence ID" value="KAE9391350.1"/>
    <property type="molecule type" value="Genomic_DNA"/>
</dbReference>
<evidence type="ECO:0000313" key="2">
    <source>
        <dbReference type="EMBL" id="KAE9391350.1"/>
    </source>
</evidence>
<proteinExistence type="predicted"/>
<name>A0A6A4H110_9AGAR</name>
<sequence>MSCSLNIQTAKSRLVPCDEDNNGRVAVTAQRPVPIPPVVLSGDVLPTSSSAPCKTPSPPPAANPTSLPLPIPSPASSIPLPSFSPLVIPSTNLPDCWSPVPRWTWSPPRGL</sequence>
<organism evidence="2 3">
    <name type="scientific">Gymnopus androsaceus JB14</name>
    <dbReference type="NCBI Taxonomy" id="1447944"/>
    <lineage>
        <taxon>Eukaryota</taxon>
        <taxon>Fungi</taxon>
        <taxon>Dikarya</taxon>
        <taxon>Basidiomycota</taxon>
        <taxon>Agaricomycotina</taxon>
        <taxon>Agaricomycetes</taxon>
        <taxon>Agaricomycetidae</taxon>
        <taxon>Agaricales</taxon>
        <taxon>Marasmiineae</taxon>
        <taxon>Omphalotaceae</taxon>
        <taxon>Gymnopus</taxon>
    </lineage>
</organism>
<accession>A0A6A4H110</accession>
<feature type="region of interest" description="Disordered" evidence="1">
    <location>
        <begin position="46"/>
        <end position="71"/>
    </location>
</feature>
<feature type="compositionally biased region" description="Pro residues" evidence="1">
    <location>
        <begin position="55"/>
        <end position="71"/>
    </location>
</feature>
<evidence type="ECO:0000256" key="1">
    <source>
        <dbReference type="SAM" id="MobiDB-lite"/>
    </source>
</evidence>
<dbReference type="AlphaFoldDB" id="A0A6A4H110"/>
<dbReference type="Proteomes" id="UP000799118">
    <property type="component" value="Unassembled WGS sequence"/>
</dbReference>
<keyword evidence="3" id="KW-1185">Reference proteome</keyword>
<protein>
    <submittedName>
        <fullName evidence="2">Uncharacterized protein</fullName>
    </submittedName>
</protein>
<evidence type="ECO:0000313" key="3">
    <source>
        <dbReference type="Proteomes" id="UP000799118"/>
    </source>
</evidence>
<gene>
    <name evidence="2" type="ORF">BT96DRAFT_1001412</name>
</gene>